<evidence type="ECO:0000313" key="13">
    <source>
        <dbReference type="Proteomes" id="UP000295814"/>
    </source>
</evidence>
<dbReference type="InterPro" id="IPR036890">
    <property type="entry name" value="HATPase_C_sf"/>
</dbReference>
<evidence type="ECO:0000256" key="4">
    <source>
        <dbReference type="ARBA" id="ARBA00022553"/>
    </source>
</evidence>
<evidence type="ECO:0000256" key="1">
    <source>
        <dbReference type="ARBA" id="ARBA00000085"/>
    </source>
</evidence>
<evidence type="ECO:0000313" key="12">
    <source>
        <dbReference type="EMBL" id="TWO34020.1"/>
    </source>
</evidence>
<keyword evidence="5" id="KW-0808">Transferase</keyword>
<feature type="domain" description="HAMP" evidence="11">
    <location>
        <begin position="232"/>
        <end position="285"/>
    </location>
</feature>
<dbReference type="SMART" id="SM00387">
    <property type="entry name" value="HATPase_c"/>
    <property type="match status" value="1"/>
</dbReference>
<dbReference type="PROSITE" id="PS50109">
    <property type="entry name" value="HIS_KIN"/>
    <property type="match status" value="1"/>
</dbReference>
<dbReference type="OrthoDB" id="9778366at2"/>
<keyword evidence="7" id="KW-0902">Two-component regulatory system</keyword>
<evidence type="ECO:0000256" key="8">
    <source>
        <dbReference type="SAM" id="Coils"/>
    </source>
</evidence>
<dbReference type="GO" id="GO:0000160">
    <property type="term" value="P:phosphorelay signal transduction system"/>
    <property type="evidence" value="ECO:0007669"/>
    <property type="project" value="UniProtKB-KW"/>
</dbReference>
<evidence type="ECO:0000259" key="11">
    <source>
        <dbReference type="PROSITE" id="PS50885"/>
    </source>
</evidence>
<protein>
    <recommendedName>
        <fullName evidence="3">histidine kinase</fullName>
        <ecNumber evidence="3">2.7.13.3</ecNumber>
    </recommendedName>
</protein>
<dbReference type="Gene3D" id="1.20.5.1930">
    <property type="match status" value="1"/>
</dbReference>
<feature type="transmembrane region" description="Helical" evidence="9">
    <location>
        <begin position="212"/>
        <end position="234"/>
    </location>
</feature>
<evidence type="ECO:0000259" key="10">
    <source>
        <dbReference type="PROSITE" id="PS50109"/>
    </source>
</evidence>
<dbReference type="Proteomes" id="UP000295814">
    <property type="component" value="Unassembled WGS sequence"/>
</dbReference>
<dbReference type="InterPro" id="IPR003594">
    <property type="entry name" value="HATPase_dom"/>
</dbReference>
<keyword evidence="9" id="KW-0472">Membrane</keyword>
<evidence type="ECO:0000256" key="7">
    <source>
        <dbReference type="ARBA" id="ARBA00023012"/>
    </source>
</evidence>
<proteinExistence type="predicted"/>
<feature type="coiled-coil region" evidence="8">
    <location>
        <begin position="324"/>
        <end position="351"/>
    </location>
</feature>
<organism evidence="12 13">
    <name type="scientific">Seonamhaeicola sediminis</name>
    <dbReference type="NCBI Taxonomy" id="2528206"/>
    <lineage>
        <taxon>Bacteria</taxon>
        <taxon>Pseudomonadati</taxon>
        <taxon>Bacteroidota</taxon>
        <taxon>Flavobacteriia</taxon>
        <taxon>Flavobacteriales</taxon>
        <taxon>Flavobacteriaceae</taxon>
    </lineage>
</organism>
<keyword evidence="6" id="KW-0418">Kinase</keyword>
<dbReference type="Pfam" id="PF02518">
    <property type="entry name" value="HATPase_c"/>
    <property type="match status" value="1"/>
</dbReference>
<keyword evidence="8" id="KW-0175">Coiled coil</keyword>
<dbReference type="SUPFAM" id="SSF158472">
    <property type="entry name" value="HAMP domain-like"/>
    <property type="match status" value="1"/>
</dbReference>
<reference evidence="12 13" key="1">
    <citation type="submission" date="2019-03" db="EMBL/GenBank/DDBJ databases">
        <authorList>
            <person name="Zhong Y.L."/>
        </authorList>
    </citation>
    <scope>NUCLEOTIDE SEQUENCE [LARGE SCALE GENOMIC DNA]</scope>
    <source>
        <strain evidence="12 13">W255</strain>
    </source>
</reference>
<dbReference type="RefSeq" id="WP_133355656.1">
    <property type="nucleotide sequence ID" value="NZ_SMZJ02000002.1"/>
</dbReference>
<keyword evidence="13" id="KW-1185">Reference proteome</keyword>
<gene>
    <name evidence="12" type="ORF">E1J38_004375</name>
</gene>
<dbReference type="InterPro" id="IPR003660">
    <property type="entry name" value="HAMP_dom"/>
</dbReference>
<feature type="domain" description="Histidine kinase" evidence="10">
    <location>
        <begin position="347"/>
        <end position="534"/>
    </location>
</feature>
<dbReference type="Gene3D" id="6.10.340.10">
    <property type="match status" value="1"/>
</dbReference>
<name>A0A562YGR8_9FLAO</name>
<comment type="caution">
    <text evidence="12">The sequence shown here is derived from an EMBL/GenBank/DDBJ whole genome shotgun (WGS) entry which is preliminary data.</text>
</comment>
<keyword evidence="9" id="KW-1133">Transmembrane helix</keyword>
<dbReference type="GO" id="GO:0016020">
    <property type="term" value="C:membrane"/>
    <property type="evidence" value="ECO:0007669"/>
    <property type="project" value="UniProtKB-SubCell"/>
</dbReference>
<reference evidence="12 13" key="2">
    <citation type="submission" date="2019-07" db="EMBL/GenBank/DDBJ databases">
        <title>Seonamhaeicola sp. W255 draft genome.</title>
        <authorList>
            <person name="Zhang X.-Y."/>
            <person name="Zhang R."/>
            <person name="Zhong Y.-L."/>
            <person name="Du Z.-J."/>
        </authorList>
    </citation>
    <scope>NUCLEOTIDE SEQUENCE [LARGE SCALE GENOMIC DNA]</scope>
    <source>
        <strain evidence="12 13">W255</strain>
    </source>
</reference>
<dbReference type="Gene3D" id="3.30.565.10">
    <property type="entry name" value="Histidine kinase-like ATPase, C-terminal domain"/>
    <property type="match status" value="1"/>
</dbReference>
<dbReference type="GO" id="GO:0004673">
    <property type="term" value="F:protein histidine kinase activity"/>
    <property type="evidence" value="ECO:0007669"/>
    <property type="project" value="UniProtKB-EC"/>
</dbReference>
<dbReference type="EC" id="2.7.13.3" evidence="3"/>
<dbReference type="PANTHER" id="PTHR24421:SF10">
    <property type="entry name" value="NITRATE_NITRITE SENSOR PROTEIN NARQ"/>
    <property type="match status" value="1"/>
</dbReference>
<keyword evidence="9" id="KW-0812">Transmembrane</keyword>
<evidence type="ECO:0000256" key="9">
    <source>
        <dbReference type="SAM" id="Phobius"/>
    </source>
</evidence>
<accession>A0A562YGR8</accession>
<dbReference type="PANTHER" id="PTHR24421">
    <property type="entry name" value="NITRATE/NITRITE SENSOR PROTEIN NARX-RELATED"/>
    <property type="match status" value="1"/>
</dbReference>
<dbReference type="CDD" id="cd16917">
    <property type="entry name" value="HATPase_UhpB-NarQ-NarX-like"/>
    <property type="match status" value="1"/>
</dbReference>
<dbReference type="EMBL" id="SMZJ02000002">
    <property type="protein sequence ID" value="TWO34020.1"/>
    <property type="molecule type" value="Genomic_DNA"/>
</dbReference>
<dbReference type="InterPro" id="IPR050482">
    <property type="entry name" value="Sensor_HK_TwoCompSys"/>
</dbReference>
<dbReference type="SUPFAM" id="SSF55874">
    <property type="entry name" value="ATPase domain of HSP90 chaperone/DNA topoisomerase II/histidine kinase"/>
    <property type="match status" value="1"/>
</dbReference>
<dbReference type="AlphaFoldDB" id="A0A562YGR8"/>
<comment type="catalytic activity">
    <reaction evidence="1">
        <text>ATP + protein L-histidine = ADP + protein N-phospho-L-histidine.</text>
        <dbReference type="EC" id="2.7.13.3"/>
    </reaction>
</comment>
<dbReference type="InterPro" id="IPR005467">
    <property type="entry name" value="His_kinase_dom"/>
</dbReference>
<keyword evidence="4" id="KW-0597">Phosphoprotein</keyword>
<evidence type="ECO:0000256" key="3">
    <source>
        <dbReference type="ARBA" id="ARBA00012438"/>
    </source>
</evidence>
<evidence type="ECO:0000256" key="5">
    <source>
        <dbReference type="ARBA" id="ARBA00022679"/>
    </source>
</evidence>
<evidence type="ECO:0000256" key="2">
    <source>
        <dbReference type="ARBA" id="ARBA00004370"/>
    </source>
</evidence>
<evidence type="ECO:0000256" key="6">
    <source>
        <dbReference type="ARBA" id="ARBA00022777"/>
    </source>
</evidence>
<sequence length="537" mass="61515">MVAIMLSITFYSQFSEVLTNRILQQLNSIKTLKRFQVEKLIKAEWESFMSTSDDTFSGDTLKIRLPHKALETGIYDFTKYDFNNEFTIGLVDASNGNYRVKTIPYKKIMNILLERTGMGETGESYIVGEDYRMRTQSRFFKDSTPHSIVVKTVGVTNALNDKLGKGLYKDYRNIDVYGVYGPIQVENLKLVILSEIDKDEVEAPLENLKERLFILMFLVIVIAILISLFLTRIITSPILNMKNSLKEMAGGNYNEINEFTKNSNEIKEMFEALDDLKKSLQGAVNFSKEIGSMNLNSQYTPKSKKDVLGKSLLKMRDKLLEFRNNEHISRIKNKRQLVEGLENERQRLSRELHDGLGPLLTSLKFYIDNHVDDKELRLEMGKIIDNTISEIRIMSNALAPSIMDDFGVGAALTNFTKDIKKAFGVSIIFEDLLKPVNSKITKNQETHIFRITQELVNNTLKHAKAKNIRITLSEFDDFISLFYFDDGEGFKEDHVILGSGIINIKERVEICNGKIQIQSKPRNTTFDIELPIDNENN</sequence>
<comment type="subcellular location">
    <subcellularLocation>
        <location evidence="2">Membrane</location>
    </subcellularLocation>
</comment>
<dbReference type="PROSITE" id="PS50885">
    <property type="entry name" value="HAMP"/>
    <property type="match status" value="1"/>
</dbReference>